<dbReference type="Gene3D" id="2.102.10.10">
    <property type="entry name" value="Rieske [2Fe-2S] iron-sulphur domain"/>
    <property type="match status" value="1"/>
</dbReference>
<evidence type="ECO:0000256" key="2">
    <source>
        <dbReference type="ARBA" id="ARBA00022723"/>
    </source>
</evidence>
<dbReference type="PANTHER" id="PTHR21496:SF23">
    <property type="entry name" value="3-PHENYLPROPIONATE_CINNAMIC ACID DIOXYGENASE FERREDOXIN SUBUNIT"/>
    <property type="match status" value="1"/>
</dbReference>
<dbReference type="InterPro" id="IPR017941">
    <property type="entry name" value="Rieske_2Fe-2S"/>
</dbReference>
<evidence type="ECO:0000256" key="3">
    <source>
        <dbReference type="ARBA" id="ARBA00023004"/>
    </source>
</evidence>
<dbReference type="PANTHER" id="PTHR21496">
    <property type="entry name" value="FERREDOXIN-RELATED"/>
    <property type="match status" value="1"/>
</dbReference>
<proteinExistence type="predicted"/>
<keyword evidence="1" id="KW-0001">2Fe-2S</keyword>
<feature type="domain" description="Rieske" evidence="5">
    <location>
        <begin position="4"/>
        <end position="100"/>
    </location>
</feature>
<dbReference type="SUPFAM" id="SSF50022">
    <property type="entry name" value="ISP domain"/>
    <property type="match status" value="1"/>
</dbReference>
<dbReference type="Proteomes" id="UP001304683">
    <property type="component" value="Chromosome"/>
</dbReference>
<dbReference type="Pfam" id="PF00355">
    <property type="entry name" value="Rieske"/>
    <property type="match status" value="1"/>
</dbReference>
<name>A0ABZ0QQV7_9FIRM</name>
<keyword evidence="2" id="KW-0479">Metal-binding</keyword>
<evidence type="ECO:0000259" key="5">
    <source>
        <dbReference type="PROSITE" id="PS51296"/>
    </source>
</evidence>
<dbReference type="InterPro" id="IPR036922">
    <property type="entry name" value="Rieske_2Fe-2S_sf"/>
</dbReference>
<organism evidence="6 7">
    <name type="scientific">Thermaerobacter composti</name>
    <dbReference type="NCBI Taxonomy" id="554949"/>
    <lineage>
        <taxon>Bacteria</taxon>
        <taxon>Bacillati</taxon>
        <taxon>Bacillota</taxon>
        <taxon>Clostridia</taxon>
        <taxon>Eubacteriales</taxon>
        <taxon>Clostridiales Family XVII. Incertae Sedis</taxon>
        <taxon>Thermaerobacter</taxon>
    </lineage>
</organism>
<dbReference type="PROSITE" id="PS51296">
    <property type="entry name" value="RIESKE"/>
    <property type="match status" value="1"/>
</dbReference>
<reference evidence="6 7" key="1">
    <citation type="submission" date="2023-08" db="EMBL/GenBank/DDBJ databases">
        <title>Genome sequence of Thermaerobacter compostii strain Ins1, a spore-forming filamentous bacterium isolated from a deep geothermal reservoir.</title>
        <authorList>
            <person name="Bregnard D."/>
            <person name="Gonzalez D."/>
            <person name="Junier P."/>
        </authorList>
    </citation>
    <scope>NUCLEOTIDE SEQUENCE [LARGE SCALE GENOMIC DNA]</scope>
    <source>
        <strain evidence="6 7">Ins1</strain>
    </source>
</reference>
<evidence type="ECO:0000313" key="7">
    <source>
        <dbReference type="Proteomes" id="UP001304683"/>
    </source>
</evidence>
<dbReference type="EMBL" id="CP132508">
    <property type="protein sequence ID" value="WPD18770.1"/>
    <property type="molecule type" value="Genomic_DNA"/>
</dbReference>
<evidence type="ECO:0000256" key="1">
    <source>
        <dbReference type="ARBA" id="ARBA00022714"/>
    </source>
</evidence>
<protein>
    <submittedName>
        <fullName evidence="6">Non-heme iron oxygenase ferredoxin subunit</fullName>
    </submittedName>
</protein>
<sequence>MAWRQVATRDQVPAGTGFRVEVDGHPVAIWHTEGGEFFATDDTCTHAQASLSEGGLEGYLCICPRHGARFDVRTGAVRALPAVVPLRTYPVRVEGDAILIDWTD</sequence>
<keyword evidence="4" id="KW-0411">Iron-sulfur</keyword>
<evidence type="ECO:0000313" key="6">
    <source>
        <dbReference type="EMBL" id="WPD18770.1"/>
    </source>
</evidence>
<dbReference type="CDD" id="cd03528">
    <property type="entry name" value="Rieske_RO_ferredoxin"/>
    <property type="match status" value="1"/>
</dbReference>
<dbReference type="RefSeq" id="WP_318750558.1">
    <property type="nucleotide sequence ID" value="NZ_CP132508.1"/>
</dbReference>
<keyword evidence="7" id="KW-1185">Reference proteome</keyword>
<keyword evidence="3" id="KW-0408">Iron</keyword>
<gene>
    <name evidence="6" type="ORF">Q5761_10445</name>
</gene>
<evidence type="ECO:0000256" key="4">
    <source>
        <dbReference type="ARBA" id="ARBA00023014"/>
    </source>
</evidence>
<accession>A0ABZ0QQV7</accession>